<protein>
    <submittedName>
        <fullName evidence="2">TP53 target 5</fullName>
    </submittedName>
</protein>
<dbReference type="Ensembl" id="ENSUMAT00000041610.1">
    <property type="protein sequence ID" value="ENSUMAP00000035187.1"/>
    <property type="gene ID" value="ENSUMAG00000025298.1"/>
</dbReference>
<evidence type="ECO:0000313" key="2">
    <source>
        <dbReference type="Ensembl" id="ENSUMAP00000035187"/>
    </source>
</evidence>
<proteinExistence type="predicted"/>
<feature type="region of interest" description="Disordered" evidence="1">
    <location>
        <begin position="183"/>
        <end position="246"/>
    </location>
</feature>
<dbReference type="AlphaFoldDB" id="A0A452VN44"/>
<dbReference type="GeneTree" id="ENSGT00390000017387"/>
<feature type="compositionally biased region" description="Basic and acidic residues" evidence="1">
    <location>
        <begin position="183"/>
        <end position="202"/>
    </location>
</feature>
<feature type="region of interest" description="Disordered" evidence="1">
    <location>
        <begin position="1"/>
        <end position="45"/>
    </location>
</feature>
<accession>A0A452VN44</accession>
<organism evidence="2">
    <name type="scientific">Ursus maritimus</name>
    <name type="common">Polar bear</name>
    <name type="synonym">Thalarctos maritimus</name>
    <dbReference type="NCBI Taxonomy" id="29073"/>
    <lineage>
        <taxon>Eukaryota</taxon>
        <taxon>Metazoa</taxon>
        <taxon>Chordata</taxon>
        <taxon>Craniata</taxon>
        <taxon>Vertebrata</taxon>
        <taxon>Euteleostomi</taxon>
        <taxon>Mammalia</taxon>
        <taxon>Eutheria</taxon>
        <taxon>Laurasiatheria</taxon>
        <taxon>Carnivora</taxon>
        <taxon>Caniformia</taxon>
        <taxon>Ursidae</taxon>
        <taxon>Ursus</taxon>
    </lineage>
</organism>
<dbReference type="PANTHER" id="PTHR15562">
    <property type="entry name" value="TP53-TARGET GENE 5 PROTEIN"/>
    <property type="match status" value="1"/>
</dbReference>
<dbReference type="InterPro" id="IPR029290">
    <property type="entry name" value="TP53TG5"/>
</dbReference>
<reference evidence="2" key="1">
    <citation type="submission" date="2019-03" db="UniProtKB">
        <authorList>
            <consortium name="Ensembl"/>
        </authorList>
    </citation>
    <scope>IDENTIFICATION</scope>
</reference>
<gene>
    <name evidence="2" type="primary">TP53TG5</name>
</gene>
<name>A0A452VN44_URSMA</name>
<evidence type="ECO:0000256" key="1">
    <source>
        <dbReference type="SAM" id="MobiDB-lite"/>
    </source>
</evidence>
<feature type="compositionally biased region" description="Basic and acidic residues" evidence="1">
    <location>
        <begin position="28"/>
        <end position="40"/>
    </location>
</feature>
<sequence>MVSKVGCGSGHRGGRTTPRAGSIQPRGGKGEVKGEGRSGELEWSPHFCPQTKVTKCPKVGQAVLSQTEKHSGGVQGDCPCVSAFSPSVSQILDEEPQDKIPQPVSKVIGRNRLKMVLKNLSLLRLLKSSNPRIQELHNLAKRCWNSLLRVPKILGISTGNVCDRVQQDNEELHEAECPTKILESKKLESTREPKVGLGEKSKAQQSPAGACQSDEQVAPELPRTSKDHGLTTCLGAQGRQSPTGEPRIIFLKTYQHRTPMGDKQQPEAADQWIWFEGLPTRIHLPGPRVMCRSSALRWVKRCCTRFCSASLELPMCHPYRVVWPWTGAGGVSGRDGRAYSRDYK</sequence>
<dbReference type="PANTHER" id="PTHR15562:SF0">
    <property type="entry name" value="TP53-TARGET GENE 5 PROTEIN"/>
    <property type="match status" value="1"/>
</dbReference>
<dbReference type="Pfam" id="PF15331">
    <property type="entry name" value="TP53IP5"/>
    <property type="match status" value="1"/>
</dbReference>